<sequence length="131" mass="15315">MTDSYFLYKEESFKIGDACKEVWKQFGGSFKESVVDRALTVALEKRGLVVDNQKRIDIFFSDVKVGTYVLDKVVNEIILIEVKCRPILTKEDEKQFWRYLKATDYKVGFLINFGNKLEIKRRIYDIARGGK</sequence>
<proteinExistence type="predicted"/>
<accession>A0A1G2LQ04</accession>
<evidence type="ECO:0000313" key="1">
    <source>
        <dbReference type="EMBL" id="OHA13653.1"/>
    </source>
</evidence>
<name>A0A1G2LQ04_9BACT</name>
<comment type="caution">
    <text evidence="1">The sequence shown here is derived from an EMBL/GenBank/DDBJ whole genome shotgun (WGS) entry which is preliminary data.</text>
</comment>
<organism evidence="1 2">
    <name type="scientific">Candidatus Sungbacteria bacterium RIFCSPLOWO2_12_FULL_41_11</name>
    <dbReference type="NCBI Taxonomy" id="1802286"/>
    <lineage>
        <taxon>Bacteria</taxon>
        <taxon>Candidatus Sungiibacteriota</taxon>
    </lineage>
</organism>
<dbReference type="Pfam" id="PF13366">
    <property type="entry name" value="PDDEXK_3"/>
    <property type="match status" value="1"/>
</dbReference>
<reference evidence="1 2" key="1">
    <citation type="journal article" date="2016" name="Nat. Commun.">
        <title>Thousands of microbial genomes shed light on interconnected biogeochemical processes in an aquifer system.</title>
        <authorList>
            <person name="Anantharaman K."/>
            <person name="Brown C.T."/>
            <person name="Hug L.A."/>
            <person name="Sharon I."/>
            <person name="Castelle C.J."/>
            <person name="Probst A.J."/>
            <person name="Thomas B.C."/>
            <person name="Singh A."/>
            <person name="Wilkins M.J."/>
            <person name="Karaoz U."/>
            <person name="Brodie E.L."/>
            <person name="Williams K.H."/>
            <person name="Hubbard S.S."/>
            <person name="Banfield J.F."/>
        </authorList>
    </citation>
    <scope>NUCLEOTIDE SEQUENCE [LARGE SCALE GENOMIC DNA]</scope>
</reference>
<gene>
    <name evidence="1" type="ORF">A3G49_02585</name>
</gene>
<dbReference type="NCBIfam" id="TIGR04256">
    <property type="entry name" value="GxxExxY"/>
    <property type="match status" value="1"/>
</dbReference>
<dbReference type="Proteomes" id="UP000177171">
    <property type="component" value="Unassembled WGS sequence"/>
</dbReference>
<dbReference type="InterPro" id="IPR026350">
    <property type="entry name" value="GxxExxY"/>
</dbReference>
<evidence type="ECO:0008006" key="3">
    <source>
        <dbReference type="Google" id="ProtNLM"/>
    </source>
</evidence>
<protein>
    <recommendedName>
        <fullName evidence="3">GxxExxY protein</fullName>
    </recommendedName>
</protein>
<dbReference type="AlphaFoldDB" id="A0A1G2LQ04"/>
<evidence type="ECO:0000313" key="2">
    <source>
        <dbReference type="Proteomes" id="UP000177171"/>
    </source>
</evidence>
<dbReference type="EMBL" id="MHQY01000020">
    <property type="protein sequence ID" value="OHA13653.1"/>
    <property type="molecule type" value="Genomic_DNA"/>
</dbReference>